<dbReference type="PANTHER" id="PTHR43290">
    <property type="entry name" value="MEVALONATE KINASE"/>
    <property type="match status" value="1"/>
</dbReference>
<dbReference type="SUPFAM" id="SSF54211">
    <property type="entry name" value="Ribosomal protein S5 domain 2-like"/>
    <property type="match status" value="1"/>
</dbReference>
<dbReference type="GO" id="GO:0005829">
    <property type="term" value="C:cytosol"/>
    <property type="evidence" value="ECO:0007669"/>
    <property type="project" value="TreeGrafter"/>
</dbReference>
<dbReference type="GO" id="GO:0000287">
    <property type="term" value="F:magnesium ion binding"/>
    <property type="evidence" value="ECO:0007669"/>
    <property type="project" value="UniProtKB-UniRule"/>
</dbReference>
<dbReference type="Gene3D" id="3.30.230.10">
    <property type="match status" value="1"/>
</dbReference>
<dbReference type="HAMAP" id="MF_00217">
    <property type="entry name" value="Mevalonate_kinase"/>
    <property type="match status" value="1"/>
</dbReference>
<keyword evidence="11 14" id="KW-0443">Lipid metabolism</keyword>
<keyword evidence="10 14" id="KW-0460">Magnesium</keyword>
<accession>A0A497ESP7</accession>
<dbReference type="InterPro" id="IPR006205">
    <property type="entry name" value="Mev_gal_kin"/>
</dbReference>
<dbReference type="UniPathway" id="UPA00057">
    <property type="reaction ID" value="UER00098"/>
</dbReference>
<organism evidence="17 18">
    <name type="scientific">Thermoproteota archaeon</name>
    <dbReference type="NCBI Taxonomy" id="2056631"/>
    <lineage>
        <taxon>Archaea</taxon>
        <taxon>Thermoproteota</taxon>
    </lineage>
</organism>
<keyword evidence="8 14" id="KW-0418">Kinase</keyword>
<comment type="similarity">
    <text evidence="2 14">Belongs to the GHMP kinase family. Mevalonate kinase subfamily.</text>
</comment>
<dbReference type="PANTHER" id="PTHR43290:SF2">
    <property type="entry name" value="MEVALONATE KINASE"/>
    <property type="match status" value="1"/>
</dbReference>
<reference evidence="17 18" key="1">
    <citation type="submission" date="2018-06" db="EMBL/GenBank/DDBJ databases">
        <title>Extensive metabolic versatility and redundancy in microbially diverse, dynamic hydrothermal sediments.</title>
        <authorList>
            <person name="Dombrowski N."/>
            <person name="Teske A."/>
            <person name="Baker B.J."/>
        </authorList>
    </citation>
    <scope>NUCLEOTIDE SEQUENCE [LARGE SCALE GENOMIC DNA]</scope>
    <source>
        <strain evidence="17">B30_G17</strain>
    </source>
</reference>
<evidence type="ECO:0000313" key="17">
    <source>
        <dbReference type="EMBL" id="RLE50257.1"/>
    </source>
</evidence>
<comment type="cofactor">
    <cofactor evidence="14">
        <name>Mg(2+)</name>
        <dbReference type="ChEBI" id="CHEBI:18420"/>
    </cofactor>
</comment>
<feature type="binding site" evidence="14">
    <location>
        <begin position="118"/>
        <end position="128"/>
    </location>
    <ligand>
        <name>ATP</name>
        <dbReference type="ChEBI" id="CHEBI:30616"/>
    </ligand>
</feature>
<dbReference type="NCBIfam" id="TIGR00549">
    <property type="entry name" value="mevalon_kin"/>
    <property type="match status" value="1"/>
</dbReference>
<evidence type="ECO:0000256" key="7">
    <source>
        <dbReference type="ARBA" id="ARBA00022741"/>
    </source>
</evidence>
<dbReference type="Proteomes" id="UP000281962">
    <property type="component" value="Unassembled WGS sequence"/>
</dbReference>
<dbReference type="PROSITE" id="PS00627">
    <property type="entry name" value="GHMP_KINASES_ATP"/>
    <property type="match status" value="1"/>
</dbReference>
<dbReference type="Pfam" id="PF00288">
    <property type="entry name" value="GHMP_kinases_N"/>
    <property type="match status" value="1"/>
</dbReference>
<dbReference type="InterPro" id="IPR006203">
    <property type="entry name" value="GHMP_knse_ATP-bd_CS"/>
</dbReference>
<dbReference type="InterPro" id="IPR022937">
    <property type="entry name" value="Mevalonate_kinase_arc"/>
</dbReference>
<dbReference type="GO" id="GO:0004496">
    <property type="term" value="F:mevalonate kinase activity"/>
    <property type="evidence" value="ECO:0007669"/>
    <property type="project" value="UniProtKB-UniRule"/>
</dbReference>
<feature type="domain" description="GHMP kinase N-terminal" evidence="15">
    <location>
        <begin position="98"/>
        <end position="177"/>
    </location>
</feature>
<keyword evidence="5 14" id="KW-0444">Lipid biosynthesis</keyword>
<evidence type="ECO:0000259" key="15">
    <source>
        <dbReference type="Pfam" id="PF00288"/>
    </source>
</evidence>
<dbReference type="InterPro" id="IPR014721">
    <property type="entry name" value="Ribsml_uS5_D2-typ_fold_subgr"/>
</dbReference>
<keyword evidence="9 14" id="KW-0067">ATP-binding</keyword>
<comment type="function">
    <text evidence="14">Catalyzes the phosphorylation of (R)-mevalonate (MVA) to (R)-mevalonate 5-phosphate (MVAP). Functions in the mevalonate (MVA) pathway leading to isopentenyl diphosphate (IPP), a key precursor for the biosynthesis of isoprenoid compounds such as archaeal membrane lipids.</text>
</comment>
<dbReference type="EMBL" id="QMQY01000067">
    <property type="protein sequence ID" value="RLE50257.1"/>
    <property type="molecule type" value="Genomic_DNA"/>
</dbReference>
<evidence type="ECO:0000256" key="4">
    <source>
        <dbReference type="ARBA" id="ARBA00022490"/>
    </source>
</evidence>
<dbReference type="InterPro" id="IPR036554">
    <property type="entry name" value="GHMP_kinase_C_sf"/>
</dbReference>
<evidence type="ECO:0000259" key="16">
    <source>
        <dbReference type="Pfam" id="PF08544"/>
    </source>
</evidence>
<dbReference type="InterPro" id="IPR006204">
    <property type="entry name" value="GHMP_kinase_N_dom"/>
</dbReference>
<keyword evidence="7 14" id="KW-0547">Nucleotide-binding</keyword>
<feature type="active site" description="Proton acceptor" evidence="14">
    <location>
        <position position="169"/>
    </location>
</feature>
<dbReference type="InterPro" id="IPR020568">
    <property type="entry name" value="Ribosomal_Su5_D2-typ_SF"/>
</dbReference>
<dbReference type="InterPro" id="IPR013750">
    <property type="entry name" value="GHMP_kinase_C_dom"/>
</dbReference>
<dbReference type="Pfam" id="PF08544">
    <property type="entry name" value="GHMP_kinases_C"/>
    <property type="match status" value="1"/>
</dbReference>
<evidence type="ECO:0000256" key="2">
    <source>
        <dbReference type="ARBA" id="ARBA00006495"/>
    </source>
</evidence>
<name>A0A497ESP7_9CREN</name>
<evidence type="ECO:0000256" key="5">
    <source>
        <dbReference type="ARBA" id="ARBA00022516"/>
    </source>
</evidence>
<dbReference type="Gene3D" id="3.30.70.890">
    <property type="entry name" value="GHMP kinase, C-terminal domain"/>
    <property type="match status" value="1"/>
</dbReference>
<evidence type="ECO:0000256" key="8">
    <source>
        <dbReference type="ARBA" id="ARBA00022777"/>
    </source>
</evidence>
<evidence type="ECO:0000256" key="1">
    <source>
        <dbReference type="ARBA" id="ARBA00004496"/>
    </source>
</evidence>
<evidence type="ECO:0000256" key="6">
    <source>
        <dbReference type="ARBA" id="ARBA00022679"/>
    </source>
</evidence>
<keyword evidence="4 14" id="KW-0963">Cytoplasm</keyword>
<evidence type="ECO:0000256" key="9">
    <source>
        <dbReference type="ARBA" id="ARBA00022840"/>
    </source>
</evidence>
<evidence type="ECO:0000256" key="11">
    <source>
        <dbReference type="ARBA" id="ARBA00023098"/>
    </source>
</evidence>
<comment type="pathway">
    <text evidence="13 14">Isoprenoid biosynthesis; isopentenyl diphosphate biosynthesis via mevalonate pathway; isopentenyl diphosphate from (R)-mevalonate: step 1/3.</text>
</comment>
<evidence type="ECO:0000256" key="3">
    <source>
        <dbReference type="ARBA" id="ARBA00012103"/>
    </source>
</evidence>
<comment type="subunit">
    <text evidence="14">Homodimer.</text>
</comment>
<evidence type="ECO:0000256" key="14">
    <source>
        <dbReference type="HAMAP-Rule" id="MF_00217"/>
    </source>
</evidence>
<dbReference type="AlphaFoldDB" id="A0A497ESP7"/>
<comment type="subcellular location">
    <subcellularLocation>
        <location evidence="1 14">Cytoplasm</location>
    </subcellularLocation>
</comment>
<sequence length="338" mass="36337">MCFNSYPQVTILRIINASAPSKIILVGEHFVVEGEPAIAAAINLRAKVKLEPRTDEFIKLYSTNTHYSMKLSIDNFEILDGSIDAIKFLEPIRALIIEIAKNYSLDKGFNLIINSQIPIAVGLGSSASILVACSASILKFLLGEVNKDLIIKFASKAEEVAHARPSGIDPTITTYGGILIYRRIEGFLRLNVPKPFKIIIGVSSLTRSTGEMVKKVRNLKNKYPEIFDPLYHAAGHLAIEAARAIEKGDLNILGELMNINHGLLSSIGVSNLELERLVYAARSAGALGAKITGAGGGGSIIALPSEDNVLQIAKAIEKVGGKAIIANISKRGVIIGEK</sequence>
<dbReference type="PRINTS" id="PR00959">
    <property type="entry name" value="MEVGALKINASE"/>
</dbReference>
<proteinExistence type="inferred from homology"/>
<feature type="domain" description="GHMP kinase C-terminal" evidence="16">
    <location>
        <begin position="242"/>
        <end position="320"/>
    </location>
</feature>
<keyword evidence="6 14" id="KW-0808">Transferase</keyword>
<dbReference type="GO" id="GO:0019287">
    <property type="term" value="P:isopentenyl diphosphate biosynthetic process, mevalonate pathway"/>
    <property type="evidence" value="ECO:0007669"/>
    <property type="project" value="UniProtKB-UniRule"/>
</dbReference>
<dbReference type="GO" id="GO:0005524">
    <property type="term" value="F:ATP binding"/>
    <property type="evidence" value="ECO:0007669"/>
    <property type="project" value="UniProtKB-UniRule"/>
</dbReference>
<evidence type="ECO:0000313" key="18">
    <source>
        <dbReference type="Proteomes" id="UP000281962"/>
    </source>
</evidence>
<keyword evidence="12 14" id="KW-0414">Isoprene biosynthesis</keyword>
<dbReference type="EC" id="2.7.1.36" evidence="3 14"/>
<comment type="caution">
    <text evidence="17">The sequence shown here is derived from an EMBL/GenBank/DDBJ whole genome shotgun (WGS) entry which is preliminary data.</text>
</comment>
<comment type="catalytic activity">
    <reaction evidence="14">
        <text>(R)-mevalonate + ATP = (R)-5-phosphomevalonate + ADP + H(+)</text>
        <dbReference type="Rhea" id="RHEA:17065"/>
        <dbReference type="ChEBI" id="CHEBI:15378"/>
        <dbReference type="ChEBI" id="CHEBI:30616"/>
        <dbReference type="ChEBI" id="CHEBI:36464"/>
        <dbReference type="ChEBI" id="CHEBI:58146"/>
        <dbReference type="ChEBI" id="CHEBI:456216"/>
        <dbReference type="EC" id="2.7.1.36"/>
    </reaction>
</comment>
<protein>
    <recommendedName>
        <fullName evidence="3 14">Mevalonate kinase</fullName>
        <shortName evidence="14">MK</shortName>
        <shortName evidence="14">MVK</shortName>
        <ecNumber evidence="3 14">2.7.1.36</ecNumber>
    </recommendedName>
</protein>
<gene>
    <name evidence="14 17" type="primary">mvk</name>
    <name evidence="17" type="ORF">DRJ21_01820</name>
</gene>
<evidence type="ECO:0000256" key="13">
    <source>
        <dbReference type="ARBA" id="ARBA00029438"/>
    </source>
</evidence>
<evidence type="ECO:0000256" key="12">
    <source>
        <dbReference type="ARBA" id="ARBA00023229"/>
    </source>
</evidence>
<dbReference type="SUPFAM" id="SSF55060">
    <property type="entry name" value="GHMP Kinase, C-terminal domain"/>
    <property type="match status" value="1"/>
</dbReference>
<evidence type="ECO:0000256" key="10">
    <source>
        <dbReference type="ARBA" id="ARBA00022842"/>
    </source>
</evidence>